<name>A0A386HNX2_9BACT</name>
<keyword evidence="3" id="KW-0732">Signal</keyword>
<evidence type="ECO:0000256" key="1">
    <source>
        <dbReference type="SAM" id="MobiDB-lite"/>
    </source>
</evidence>
<gene>
    <name evidence="4" type="ORF">D6B99_08360</name>
</gene>
<protein>
    <recommendedName>
        <fullName evidence="6">Protein BatD</fullName>
    </recommendedName>
</protein>
<dbReference type="OrthoDB" id="2079210at2"/>
<evidence type="ECO:0000256" key="2">
    <source>
        <dbReference type="SAM" id="Phobius"/>
    </source>
</evidence>
<feature type="compositionally biased region" description="Low complexity" evidence="1">
    <location>
        <begin position="64"/>
        <end position="76"/>
    </location>
</feature>
<accession>A0A386HNX2</accession>
<dbReference type="AlphaFoldDB" id="A0A386HNX2"/>
<keyword evidence="2" id="KW-0812">Transmembrane</keyword>
<dbReference type="PANTHER" id="PTHR40940">
    <property type="entry name" value="PROTEIN BATD-RELATED"/>
    <property type="match status" value="1"/>
</dbReference>
<dbReference type="EMBL" id="CP032489">
    <property type="protein sequence ID" value="AYD47617.1"/>
    <property type="molecule type" value="Genomic_DNA"/>
</dbReference>
<dbReference type="KEGG" id="ark:D6B99_08360"/>
<dbReference type="RefSeq" id="WP_119986931.1">
    <property type="nucleotide sequence ID" value="NZ_CP032489.1"/>
</dbReference>
<dbReference type="Proteomes" id="UP000266118">
    <property type="component" value="Chromosome"/>
</dbReference>
<keyword evidence="2" id="KW-1133">Transmembrane helix</keyword>
<dbReference type="InterPro" id="IPR025738">
    <property type="entry name" value="BatD"/>
</dbReference>
<sequence>MSKWKILFIAFLLLIAATGSAQMSLSLSVSNKTIGSQDPLEVTYSYKNITAQQDAPSPDFNDWSQQGTSSSSSVSIINGKSTSSVDYTFTLLPKRTGRLTVPGLSVTINGQKLKCDAVSIEVKSKPHLASAQPAAASPNGLQMPNLSSLFGDMGMDDAPPPTTDIIVHKGESLEEATKGKLLIRILPNKTTCYLGEPILADYQFLSSVNCSWRPVKVPSFSSFSVADIQQNQYPFNVQVDGKNYRAQSVRKVQLTPLKTGRILLDSCSVNSQANYLDAATGEYRSANFLTKSSPKYIEVLPLPTKNQPADFSGAIGNFSIVATVEKNSLPAQENNNLHIEITGTGNLDGVTIPEIHWPANIQAYDSRDSQAVDKSQFPMPRSLTFDVPFIGNKEGTAIIPAIKFTYFDPQKKDYQTISSDSIKLSFAAAAPITEMPIITNAGSQRYLWIIIGIALLLLVIMFLSWKLKKSNKDKDKEQEKAATTSTEEPLPIFVNKTEEALEEKKKMLNDSLLDLQLESDSHQFFPLAKALMIQFLQDKLNTSSSDENELLKQLQHSNSSITNSVTNIISRCNKALYMPVVSASEREEVLKQIKALIR</sequence>
<feature type="signal peptide" evidence="3">
    <location>
        <begin position="1"/>
        <end position="21"/>
    </location>
</feature>
<dbReference type="Pfam" id="PF13584">
    <property type="entry name" value="BatD"/>
    <property type="match status" value="2"/>
</dbReference>
<evidence type="ECO:0000256" key="3">
    <source>
        <dbReference type="SAM" id="SignalP"/>
    </source>
</evidence>
<feature type="transmembrane region" description="Helical" evidence="2">
    <location>
        <begin position="446"/>
        <end position="465"/>
    </location>
</feature>
<evidence type="ECO:0000313" key="5">
    <source>
        <dbReference type="Proteomes" id="UP000266118"/>
    </source>
</evidence>
<feature type="region of interest" description="Disordered" evidence="1">
    <location>
        <begin position="55"/>
        <end position="76"/>
    </location>
</feature>
<keyword evidence="2" id="KW-0472">Membrane</keyword>
<evidence type="ECO:0000313" key="4">
    <source>
        <dbReference type="EMBL" id="AYD47617.1"/>
    </source>
</evidence>
<proteinExistence type="predicted"/>
<reference evidence="4 5" key="1">
    <citation type="submission" date="2018-09" db="EMBL/GenBank/DDBJ databases">
        <title>Arachidicoccus sp. nov., a bacterium isolated from soil.</title>
        <authorList>
            <person name="Weon H.-Y."/>
            <person name="Kwon S.-W."/>
            <person name="Lee S.A."/>
        </authorList>
    </citation>
    <scope>NUCLEOTIDE SEQUENCE [LARGE SCALE GENOMIC DNA]</scope>
    <source>
        <strain evidence="4 5">KIS59-12</strain>
    </source>
</reference>
<dbReference type="PANTHER" id="PTHR40940:SF2">
    <property type="entry name" value="BATD"/>
    <property type="match status" value="1"/>
</dbReference>
<feature type="chain" id="PRO_5017352636" description="Protein BatD" evidence="3">
    <location>
        <begin position="22"/>
        <end position="598"/>
    </location>
</feature>
<evidence type="ECO:0008006" key="6">
    <source>
        <dbReference type="Google" id="ProtNLM"/>
    </source>
</evidence>
<keyword evidence="5" id="KW-1185">Reference proteome</keyword>
<organism evidence="4 5">
    <name type="scientific">Arachidicoccus soli</name>
    <dbReference type="NCBI Taxonomy" id="2341117"/>
    <lineage>
        <taxon>Bacteria</taxon>
        <taxon>Pseudomonadati</taxon>
        <taxon>Bacteroidota</taxon>
        <taxon>Chitinophagia</taxon>
        <taxon>Chitinophagales</taxon>
        <taxon>Chitinophagaceae</taxon>
        <taxon>Arachidicoccus</taxon>
    </lineage>
</organism>